<dbReference type="Proteomes" id="UP000199603">
    <property type="component" value="Unassembled WGS sequence"/>
</dbReference>
<evidence type="ECO:0000313" key="1">
    <source>
        <dbReference type="EMBL" id="SDD90917.1"/>
    </source>
</evidence>
<dbReference type="AlphaFoldDB" id="A0A1G6YMM2"/>
<dbReference type="EMBL" id="FNAG01000010">
    <property type="protein sequence ID" value="SDD90917.1"/>
    <property type="molecule type" value="Genomic_DNA"/>
</dbReference>
<keyword evidence="2" id="KW-1185">Reference proteome</keyword>
<evidence type="ECO:0000313" key="2">
    <source>
        <dbReference type="Proteomes" id="UP000199603"/>
    </source>
</evidence>
<dbReference type="Pfam" id="PF05258">
    <property type="entry name" value="DciA"/>
    <property type="match status" value="1"/>
</dbReference>
<dbReference type="OrthoDB" id="5801779at2"/>
<dbReference type="STRING" id="265719.SAMN04488509_11056"/>
<organism evidence="1 2">
    <name type="scientific">Aquimonas voraii</name>
    <dbReference type="NCBI Taxonomy" id="265719"/>
    <lineage>
        <taxon>Bacteria</taxon>
        <taxon>Pseudomonadati</taxon>
        <taxon>Pseudomonadota</taxon>
        <taxon>Gammaproteobacteria</taxon>
        <taxon>Lysobacterales</taxon>
        <taxon>Lysobacteraceae</taxon>
        <taxon>Aquimonas</taxon>
    </lineage>
</organism>
<protein>
    <recommendedName>
        <fullName evidence="3">DUF721 domain-containing protein</fullName>
    </recommendedName>
</protein>
<accession>A0A1G6YMM2</accession>
<reference evidence="1 2" key="1">
    <citation type="submission" date="2016-10" db="EMBL/GenBank/DDBJ databases">
        <authorList>
            <person name="de Groot N.N."/>
        </authorList>
    </citation>
    <scope>NUCLEOTIDE SEQUENCE [LARGE SCALE GENOMIC DNA]</scope>
    <source>
        <strain evidence="1 2">DSM 16957</strain>
    </source>
</reference>
<sequence length="149" mass="15848">MQTFSKSTFQPLLAAKEGSPLVSLIDRARALAALDKRLRQSLPEPLASQCRLANVREGRLVFLASSPLWRTRLRLEASNLLAAASEAGVPAFELTVKVAPMLTVPPEQASHSPVTPAAAAALREAALQATDPELRQQLLALASLADSTS</sequence>
<name>A0A1G6YMM2_9GAMM</name>
<evidence type="ECO:0008006" key="3">
    <source>
        <dbReference type="Google" id="ProtNLM"/>
    </source>
</evidence>
<dbReference type="InterPro" id="IPR007922">
    <property type="entry name" value="DciA-like"/>
</dbReference>
<gene>
    <name evidence="1" type="ORF">SAMN04488509_11056</name>
</gene>
<proteinExistence type="predicted"/>